<keyword evidence="4" id="KW-1185">Reference proteome</keyword>
<organism evidence="3 4">
    <name type="scientific">Methylosinus trichosporium (strain ATCC 35070 / NCIMB 11131 / UNIQEM 75 / OB3b)</name>
    <dbReference type="NCBI Taxonomy" id="595536"/>
    <lineage>
        <taxon>Bacteria</taxon>
        <taxon>Pseudomonadati</taxon>
        <taxon>Pseudomonadota</taxon>
        <taxon>Alphaproteobacteria</taxon>
        <taxon>Hyphomicrobiales</taxon>
        <taxon>Methylocystaceae</taxon>
        <taxon>Methylosinus</taxon>
    </lineage>
</organism>
<feature type="signal peptide" evidence="2">
    <location>
        <begin position="1"/>
        <end position="32"/>
    </location>
</feature>
<sequence length="341" mass="36207">MKFPHPRPRRRMSCGLAIVACLDLAAAEPAPARVEKPIKEAELTKVTLTPEAARRLGLTTAPVESRILPRTRIFGGEITVSASTAARSAGQSVFTILPVLSPAEQVRLAQSQIEADGQVEQARVQLEGAQQALRRAEQMRRDKVGTERTVDETRVQVGQAEAGLRTAEARRDLLGPAILEAASPAEVWVRVPVYVGDLPKIDRNGTARVGGFGGGTDAGGSSAVPVDAPPSANPAAFTVDLFYRLPNSDRAFRLGQRVGVTLPLRQEGATLTAPWSAIVYDAEGGTWLYEQTDATTFARRRVQVERAVDGMAVLAGGVRPGARVAATGAAELFGVEFGVGK</sequence>
<dbReference type="AlphaFoldDB" id="A0A2D2D1Y3"/>
<evidence type="ECO:0000256" key="1">
    <source>
        <dbReference type="ARBA" id="ARBA00022448"/>
    </source>
</evidence>
<dbReference type="Gene3D" id="2.40.420.20">
    <property type="match status" value="1"/>
</dbReference>
<dbReference type="KEGG" id="mtw:CQW49_14865"/>
<dbReference type="GO" id="GO:0030313">
    <property type="term" value="C:cell envelope"/>
    <property type="evidence" value="ECO:0007669"/>
    <property type="project" value="TreeGrafter"/>
</dbReference>
<evidence type="ECO:0000313" key="4">
    <source>
        <dbReference type="Proteomes" id="UP000230709"/>
    </source>
</evidence>
<dbReference type="STRING" id="595536.GCA_000178815_02231"/>
<dbReference type="EMBL" id="CP023737">
    <property type="protein sequence ID" value="ATQ69011.1"/>
    <property type="molecule type" value="Genomic_DNA"/>
</dbReference>
<dbReference type="PANTHER" id="PTHR30097:SF4">
    <property type="entry name" value="SLR6042 PROTEIN"/>
    <property type="match status" value="1"/>
</dbReference>
<dbReference type="GO" id="GO:0015679">
    <property type="term" value="P:plasma membrane copper ion transport"/>
    <property type="evidence" value="ECO:0007669"/>
    <property type="project" value="TreeGrafter"/>
</dbReference>
<dbReference type="GO" id="GO:0060003">
    <property type="term" value="P:copper ion export"/>
    <property type="evidence" value="ECO:0007669"/>
    <property type="project" value="TreeGrafter"/>
</dbReference>
<protein>
    <submittedName>
        <fullName evidence="3">Membrane fusion protein MtrC</fullName>
    </submittedName>
</protein>
<gene>
    <name evidence="3" type="ORF">CQW49_14865</name>
</gene>
<evidence type="ECO:0000313" key="3">
    <source>
        <dbReference type="EMBL" id="ATQ69011.1"/>
    </source>
</evidence>
<dbReference type="SUPFAM" id="SSF111369">
    <property type="entry name" value="HlyD-like secretion proteins"/>
    <property type="match status" value="1"/>
</dbReference>
<reference evidence="4" key="1">
    <citation type="submission" date="2017-10" db="EMBL/GenBank/DDBJ databases">
        <title>Completed PacBio SMRT sequence of Methylosinus trichosporium OB3b reveals presence of a third large plasmid.</title>
        <authorList>
            <person name="Charles T.C."/>
            <person name="Lynch M.D.J."/>
            <person name="Heil J.R."/>
            <person name="Cheng J."/>
        </authorList>
    </citation>
    <scope>NUCLEOTIDE SEQUENCE [LARGE SCALE GENOMIC DNA]</scope>
    <source>
        <strain evidence="4">OB3b</strain>
    </source>
</reference>
<accession>A0A2D2D1Y3</accession>
<feature type="chain" id="PRO_5013964803" evidence="2">
    <location>
        <begin position="33"/>
        <end position="341"/>
    </location>
</feature>
<dbReference type="InterPro" id="IPR051909">
    <property type="entry name" value="MFP_Cation_Efflux"/>
</dbReference>
<keyword evidence="2" id="KW-0732">Signal</keyword>
<dbReference type="PANTHER" id="PTHR30097">
    <property type="entry name" value="CATION EFFLUX SYSTEM PROTEIN CUSB"/>
    <property type="match status" value="1"/>
</dbReference>
<evidence type="ECO:0000256" key="2">
    <source>
        <dbReference type="SAM" id="SignalP"/>
    </source>
</evidence>
<proteinExistence type="predicted"/>
<name>A0A2D2D1Y3_METT3</name>
<keyword evidence="1" id="KW-0813">Transport</keyword>
<dbReference type="Proteomes" id="UP000230709">
    <property type="component" value="Chromosome"/>
</dbReference>